<dbReference type="EMBL" id="BOPH01000149">
    <property type="protein sequence ID" value="GIJ75079.1"/>
    <property type="molecule type" value="Genomic_DNA"/>
</dbReference>
<dbReference type="SMART" id="SM01043">
    <property type="entry name" value="BTAD"/>
    <property type="match status" value="1"/>
</dbReference>
<dbReference type="InterPro" id="IPR051677">
    <property type="entry name" value="AfsR-DnrI-RedD_regulator"/>
</dbReference>
<dbReference type="Gene3D" id="1.25.40.10">
    <property type="entry name" value="Tetratricopeptide repeat domain"/>
    <property type="match status" value="1"/>
</dbReference>
<proteinExistence type="predicted"/>
<evidence type="ECO:0000256" key="1">
    <source>
        <dbReference type="ARBA" id="ARBA00023015"/>
    </source>
</evidence>
<evidence type="ECO:0000256" key="2">
    <source>
        <dbReference type="ARBA" id="ARBA00023163"/>
    </source>
</evidence>
<accession>A0A8J4A3J7</accession>
<gene>
    <name evidence="4" type="ORF">Voc01_099960</name>
</gene>
<dbReference type="Proteomes" id="UP000635606">
    <property type="component" value="Unassembled WGS sequence"/>
</dbReference>
<feature type="domain" description="Bacterial transcriptional activator" evidence="3">
    <location>
        <begin position="98"/>
        <end position="237"/>
    </location>
</feature>
<dbReference type="AlphaFoldDB" id="A0A8J4A3J7"/>
<dbReference type="PANTHER" id="PTHR35807:SF1">
    <property type="entry name" value="TRANSCRIPTIONAL REGULATOR REDD"/>
    <property type="match status" value="1"/>
</dbReference>
<dbReference type="InterPro" id="IPR011990">
    <property type="entry name" value="TPR-like_helical_dom_sf"/>
</dbReference>
<dbReference type="InterPro" id="IPR036388">
    <property type="entry name" value="WH-like_DNA-bd_sf"/>
</dbReference>
<reference evidence="4" key="1">
    <citation type="submission" date="2021-01" db="EMBL/GenBank/DDBJ databases">
        <title>Whole genome shotgun sequence of Virgisporangium ochraceum NBRC 16418.</title>
        <authorList>
            <person name="Komaki H."/>
            <person name="Tamura T."/>
        </authorList>
    </citation>
    <scope>NUCLEOTIDE SEQUENCE</scope>
    <source>
        <strain evidence="4">NBRC 16418</strain>
    </source>
</reference>
<dbReference type="InterPro" id="IPR005158">
    <property type="entry name" value="BTAD"/>
</dbReference>
<keyword evidence="5" id="KW-1185">Reference proteome</keyword>
<dbReference type="GO" id="GO:0006355">
    <property type="term" value="P:regulation of DNA-templated transcription"/>
    <property type="evidence" value="ECO:0007669"/>
    <property type="project" value="TreeGrafter"/>
</dbReference>
<dbReference type="RefSeq" id="WP_203934862.1">
    <property type="nucleotide sequence ID" value="NZ_BOPH01000149.1"/>
</dbReference>
<organism evidence="4 5">
    <name type="scientific">Virgisporangium ochraceum</name>
    <dbReference type="NCBI Taxonomy" id="65505"/>
    <lineage>
        <taxon>Bacteria</taxon>
        <taxon>Bacillati</taxon>
        <taxon>Actinomycetota</taxon>
        <taxon>Actinomycetes</taxon>
        <taxon>Micromonosporales</taxon>
        <taxon>Micromonosporaceae</taxon>
        <taxon>Virgisporangium</taxon>
    </lineage>
</organism>
<dbReference type="Pfam" id="PF03704">
    <property type="entry name" value="BTAD"/>
    <property type="match status" value="1"/>
</dbReference>
<sequence>MDNAVVRSTTVRLLRGFSLLVDCEPVDISWSGQRLTALLALHGRPLTRSFVAGALWPDTTNVKASANLRSSLWRVQRLCRHVIKASGQQLKLESHVVVDVHEAETRAHQLLEGGRSCGDALTAAIRSDLSHDLLPDWYDDDWVIVERERYHQLRLYALEAMCERLTSTGRYGEAVDAGLAAVRAGPLRESAHEVLIKAHLATGNRYEAISQYDRCRHLLVSELGLEPSPALRRLLPLELVDRMGGGVRDLILQTIEQSQKPAYVARTPSGAVSSRRFRFCVGAADLAFLEPRPVQPSGSGQ</sequence>
<evidence type="ECO:0000313" key="5">
    <source>
        <dbReference type="Proteomes" id="UP000635606"/>
    </source>
</evidence>
<dbReference type="Gene3D" id="1.10.10.10">
    <property type="entry name" value="Winged helix-like DNA-binding domain superfamily/Winged helix DNA-binding domain"/>
    <property type="match status" value="1"/>
</dbReference>
<comment type="caution">
    <text evidence="4">The sequence shown here is derived from an EMBL/GenBank/DDBJ whole genome shotgun (WGS) entry which is preliminary data.</text>
</comment>
<keyword evidence="1" id="KW-0805">Transcription regulation</keyword>
<protein>
    <recommendedName>
        <fullName evidence="3">Bacterial transcriptional activator domain-containing protein</fullName>
    </recommendedName>
</protein>
<dbReference type="GO" id="GO:0003677">
    <property type="term" value="F:DNA binding"/>
    <property type="evidence" value="ECO:0007669"/>
    <property type="project" value="TreeGrafter"/>
</dbReference>
<dbReference type="PANTHER" id="PTHR35807">
    <property type="entry name" value="TRANSCRIPTIONAL REGULATOR REDD-RELATED"/>
    <property type="match status" value="1"/>
</dbReference>
<evidence type="ECO:0000313" key="4">
    <source>
        <dbReference type="EMBL" id="GIJ75079.1"/>
    </source>
</evidence>
<evidence type="ECO:0000259" key="3">
    <source>
        <dbReference type="SMART" id="SM01043"/>
    </source>
</evidence>
<keyword evidence="2" id="KW-0804">Transcription</keyword>
<name>A0A8J4A3J7_9ACTN</name>
<dbReference type="SUPFAM" id="SSF48452">
    <property type="entry name" value="TPR-like"/>
    <property type="match status" value="1"/>
</dbReference>